<gene>
    <name evidence="1" type="ORF">TSPGSL018_21833</name>
</gene>
<feature type="non-terminal residue" evidence="1">
    <location>
        <position position="1"/>
    </location>
</feature>
<evidence type="ECO:0000313" key="1">
    <source>
        <dbReference type="EMBL" id="JAC75877.1"/>
    </source>
</evidence>
<dbReference type="AlphaFoldDB" id="A0A061RSL6"/>
<sequence length="72" mass="8436">FIFRRALVRKWHLPRSAEERSERGRAEIAQRGERGQQIVVRIRQQVRKPIQASPPFFSSPVAVVMVMDNHMP</sequence>
<feature type="non-terminal residue" evidence="1">
    <location>
        <position position="72"/>
    </location>
</feature>
<accession>A0A061RSL6</accession>
<organism evidence="1">
    <name type="scientific">Tetraselmis sp. GSL018</name>
    <dbReference type="NCBI Taxonomy" id="582737"/>
    <lineage>
        <taxon>Eukaryota</taxon>
        <taxon>Viridiplantae</taxon>
        <taxon>Chlorophyta</taxon>
        <taxon>core chlorophytes</taxon>
        <taxon>Chlorodendrophyceae</taxon>
        <taxon>Chlorodendrales</taxon>
        <taxon>Chlorodendraceae</taxon>
        <taxon>Tetraselmis</taxon>
    </lineage>
</organism>
<protein>
    <submittedName>
        <fullName evidence="1">Uncharacterized protein</fullName>
    </submittedName>
</protein>
<reference evidence="1" key="1">
    <citation type="submission" date="2014-05" db="EMBL/GenBank/DDBJ databases">
        <title>The transcriptome of the halophilic microalga Tetraselmis sp. GSL018 isolated from the Great Salt Lake, Utah.</title>
        <authorList>
            <person name="Jinkerson R.E."/>
            <person name="D'Adamo S."/>
            <person name="Posewitz M.C."/>
        </authorList>
    </citation>
    <scope>NUCLEOTIDE SEQUENCE</scope>
    <source>
        <strain evidence="1">GSL018</strain>
    </source>
</reference>
<proteinExistence type="predicted"/>
<dbReference type="EMBL" id="GBEZ01009735">
    <property type="protein sequence ID" value="JAC75877.1"/>
    <property type="molecule type" value="Transcribed_RNA"/>
</dbReference>
<name>A0A061RSL6_9CHLO</name>